<evidence type="ECO:0000256" key="1">
    <source>
        <dbReference type="ARBA" id="ARBA00006484"/>
    </source>
</evidence>
<dbReference type="PRINTS" id="PR00081">
    <property type="entry name" value="GDHRDH"/>
</dbReference>
<keyword evidence="4" id="KW-1185">Reference proteome</keyword>
<dbReference type="RefSeq" id="WP_279579113.1">
    <property type="nucleotide sequence ID" value="NZ_BAAANY010000020.1"/>
</dbReference>
<dbReference type="InterPro" id="IPR036291">
    <property type="entry name" value="NAD(P)-bd_dom_sf"/>
</dbReference>
<proteinExistence type="inferred from homology"/>
<dbReference type="InterPro" id="IPR002347">
    <property type="entry name" value="SDR_fam"/>
</dbReference>
<dbReference type="PANTHER" id="PTHR44196:SF1">
    <property type="entry name" value="DEHYDROGENASE_REDUCTASE SDR FAMILY MEMBER 7B"/>
    <property type="match status" value="1"/>
</dbReference>
<dbReference type="Pfam" id="PF00106">
    <property type="entry name" value="adh_short"/>
    <property type="match status" value="1"/>
</dbReference>
<dbReference type="PROSITE" id="PS00061">
    <property type="entry name" value="ADH_SHORT"/>
    <property type="match status" value="1"/>
</dbReference>
<protein>
    <submittedName>
        <fullName evidence="3">SDR family oxidoreductase</fullName>
    </submittedName>
</protein>
<sequence length="280" mass="29423">MTHNDHTYREQQVEAGMELSGAGIVVTGAGRGIGAALARRFAADGARLVLADLDGDAVGEVAAELGGLGVGADISSAEGNRELVAKARENLGEIDIFFANAGTPAGRGIDSLDSDWQLAWQVNVMAHVYAARELMPAWVQRGRGHFVSTASAAGLLTMIGAAPYSVTKHGAVAFAEWLSITYGDQGITVQCLCPQGVRTAMLAGSGEVGKAILGDSAIEPEEVADTVAAALQTGEFLILPHPEAKGYYEYRAAKPDRWLAGMRDLQKQATEQGNQDLTDR</sequence>
<dbReference type="EMBL" id="BAAANY010000020">
    <property type="protein sequence ID" value="GAA1696197.1"/>
    <property type="molecule type" value="Genomic_DNA"/>
</dbReference>
<dbReference type="InterPro" id="IPR020904">
    <property type="entry name" value="Sc_DH/Rdtase_CS"/>
</dbReference>
<reference evidence="4" key="1">
    <citation type="journal article" date="2019" name="Int. J. Syst. Evol. Microbiol.">
        <title>The Global Catalogue of Microorganisms (GCM) 10K type strain sequencing project: providing services to taxonomists for standard genome sequencing and annotation.</title>
        <authorList>
            <consortium name="The Broad Institute Genomics Platform"/>
            <consortium name="The Broad Institute Genome Sequencing Center for Infectious Disease"/>
            <person name="Wu L."/>
            <person name="Ma J."/>
        </authorList>
    </citation>
    <scope>NUCLEOTIDE SEQUENCE [LARGE SCALE GENOMIC DNA]</scope>
    <source>
        <strain evidence="4">JCM 14718</strain>
    </source>
</reference>
<dbReference type="SUPFAM" id="SSF51735">
    <property type="entry name" value="NAD(P)-binding Rossmann-fold domains"/>
    <property type="match status" value="1"/>
</dbReference>
<accession>A0ABP4TYZ9</accession>
<dbReference type="PANTHER" id="PTHR44196">
    <property type="entry name" value="DEHYDROGENASE/REDUCTASE SDR FAMILY MEMBER 7B"/>
    <property type="match status" value="1"/>
</dbReference>
<dbReference type="CDD" id="cd05233">
    <property type="entry name" value="SDR_c"/>
    <property type="match status" value="1"/>
</dbReference>
<evidence type="ECO:0000256" key="2">
    <source>
        <dbReference type="ARBA" id="ARBA00023002"/>
    </source>
</evidence>
<keyword evidence="2" id="KW-0560">Oxidoreductase</keyword>
<comment type="similarity">
    <text evidence="1">Belongs to the short-chain dehydrogenases/reductases (SDR) family.</text>
</comment>
<evidence type="ECO:0000313" key="3">
    <source>
        <dbReference type="EMBL" id="GAA1696197.1"/>
    </source>
</evidence>
<comment type="caution">
    <text evidence="3">The sequence shown here is derived from an EMBL/GenBank/DDBJ whole genome shotgun (WGS) entry which is preliminary data.</text>
</comment>
<gene>
    <name evidence="3" type="ORF">GCM10009765_51800</name>
</gene>
<dbReference type="Gene3D" id="3.40.50.720">
    <property type="entry name" value="NAD(P)-binding Rossmann-like Domain"/>
    <property type="match status" value="1"/>
</dbReference>
<evidence type="ECO:0000313" key="4">
    <source>
        <dbReference type="Proteomes" id="UP001500618"/>
    </source>
</evidence>
<name>A0ABP4TYZ9_9ACTN</name>
<organism evidence="3 4">
    <name type="scientific">Fodinicola feengrottensis</name>
    <dbReference type="NCBI Taxonomy" id="435914"/>
    <lineage>
        <taxon>Bacteria</taxon>
        <taxon>Bacillati</taxon>
        <taxon>Actinomycetota</taxon>
        <taxon>Actinomycetes</taxon>
        <taxon>Mycobacteriales</taxon>
        <taxon>Fodinicola</taxon>
    </lineage>
</organism>
<dbReference type="Proteomes" id="UP001500618">
    <property type="component" value="Unassembled WGS sequence"/>
</dbReference>